<feature type="signal peptide" evidence="4">
    <location>
        <begin position="1"/>
        <end position="19"/>
    </location>
</feature>
<dbReference type="Pfam" id="PF15996">
    <property type="entry name" value="PNISR"/>
    <property type="match status" value="1"/>
</dbReference>
<feature type="region of interest" description="Disordered" evidence="3">
    <location>
        <begin position="28"/>
        <end position="51"/>
    </location>
</feature>
<keyword evidence="4" id="KW-0732">Signal</keyword>
<feature type="compositionally biased region" description="Low complexity" evidence="3">
    <location>
        <begin position="423"/>
        <end position="441"/>
    </location>
</feature>
<dbReference type="PANTHER" id="PTHR48153:SF4">
    <property type="entry name" value="UBIQUITIN CARBOXYL-TERMINAL HYDROLASE MUG105"/>
    <property type="match status" value="1"/>
</dbReference>
<feature type="domain" description="UFSP1/2/DUB catalytic" evidence="5">
    <location>
        <begin position="197"/>
        <end position="367"/>
    </location>
</feature>
<dbReference type="GO" id="GO:0071567">
    <property type="term" value="F:deUFMylase activity"/>
    <property type="evidence" value="ECO:0007669"/>
    <property type="project" value="UniProtKB-ARBA"/>
</dbReference>
<feature type="compositionally biased region" description="Pro residues" evidence="3">
    <location>
        <begin position="464"/>
        <end position="474"/>
    </location>
</feature>
<dbReference type="Pfam" id="PF07910">
    <property type="entry name" value="Peptidase_C78"/>
    <property type="match status" value="1"/>
</dbReference>
<organism evidence="6 7">
    <name type="scientific">Macrostomum lignano</name>
    <dbReference type="NCBI Taxonomy" id="282301"/>
    <lineage>
        <taxon>Eukaryota</taxon>
        <taxon>Metazoa</taxon>
        <taxon>Spiralia</taxon>
        <taxon>Lophotrochozoa</taxon>
        <taxon>Platyhelminthes</taxon>
        <taxon>Rhabditophora</taxon>
        <taxon>Macrostomorpha</taxon>
        <taxon>Macrostomida</taxon>
        <taxon>Macrostomidae</taxon>
        <taxon>Macrostomum</taxon>
    </lineage>
</organism>
<feature type="compositionally biased region" description="Polar residues" evidence="3">
    <location>
        <begin position="894"/>
        <end position="903"/>
    </location>
</feature>
<accession>A0A1I8GC12</accession>
<feature type="region of interest" description="Disordered" evidence="3">
    <location>
        <begin position="747"/>
        <end position="1071"/>
    </location>
</feature>
<feature type="compositionally biased region" description="Pro residues" evidence="3">
    <location>
        <begin position="482"/>
        <end position="502"/>
    </location>
</feature>
<feature type="compositionally biased region" description="Acidic residues" evidence="3">
    <location>
        <begin position="605"/>
        <end position="616"/>
    </location>
</feature>
<feature type="compositionally biased region" description="Basic and acidic residues" evidence="3">
    <location>
        <begin position="28"/>
        <end position="37"/>
    </location>
</feature>
<dbReference type="WBParaSite" id="maker-uti_cns_0001431-snap-gene-0.9-mRNA-1">
    <property type="protein sequence ID" value="maker-uti_cns_0001431-snap-gene-0.9-mRNA-1"/>
    <property type="gene ID" value="maker-uti_cns_0001431-snap-gene-0.9"/>
</dbReference>
<dbReference type="InterPro" id="IPR012462">
    <property type="entry name" value="UFSP1/2_DUB_cat"/>
</dbReference>
<dbReference type="Gene3D" id="3.90.70.130">
    <property type="match status" value="1"/>
</dbReference>
<keyword evidence="2" id="KW-0378">Hydrolase</keyword>
<feature type="region of interest" description="Disordered" evidence="3">
    <location>
        <begin position="423"/>
        <end position="684"/>
    </location>
</feature>
<dbReference type="AlphaFoldDB" id="A0A1I8GC12"/>
<protein>
    <submittedName>
        <fullName evidence="7">Zinc finger with UFM1-specific peptidase domain protein</fullName>
    </submittedName>
</protein>
<evidence type="ECO:0000256" key="3">
    <source>
        <dbReference type="SAM" id="MobiDB-lite"/>
    </source>
</evidence>
<sequence>MSVPICTLMLTLLVDRIQPVCNHELLDGENSHGRSEGAHATSSSDSYGRRGYARAGSGVAGRVMSGGWDIDSGASGSGSAAAAAAAAMAAMEASDAAMARRLQREEDARLAAREAEQLREMYGLTGVSSDQQLQRALDNAVERGSMGVADVYEIQRLKRSANRIGYDDGLSRTPGLAPALQAWYSKQRFTVSEDSITNVLWCRPPADQFSSHLEDRGWGCGYRNLQMLLSSMCREPAFLQLVPSVRKLQQLIEDAWSAGFDPVGRDQLGSRLVNTRKWIGTTEVFALLSFLRVRCRVYDFRRPTGPGGTHLALFEAVKSYYRGRDTECAFPLYLQHEGHSRTVVGMEMRRNGDNRLLLFDPAWRPATVSGWCRKPSNALSSVRCRLTDLRQPEYQLLCVTGTLAGDEDWHRAKSMRGALMRVPPTENQQQQQQQEPPAAGADPPPPGIEQSQHQHQPPAYNRGFPPPPTAPVQPPIQQHQLLPPPPPPPPPSSWDLTQPPPGHQQWFAGGSSGGRGPDSSTMLHHRQAQHHGAPPANRDLPAWLRDGLKKTGHIKAMEQLQNQQHQGASSSSVDRSDSQTNALGGNYDVGFNAQKRSFLPHPDDLIEEEGDGDNDEEDKRGNYNSKESLSKPRTLRASPTDYYRKHSRSRSPEEVNRNRDSGSDDESNSNLKRSPIEAETKTVLTNTGELQLKVTPLLRANAAARPPSPKLTKEQLDEILLAKLKELMTETLLEVTTSLMTEVAQEVLGNNSKRGNRAAEGEKVSGNYSRPSAAATSRPKLGLDQYGDEDDDDSSEVKSNSEPLESSARRRQRQSSRSRSRHSPASESGAELDRVATVRAERISSRSRGDYNSGDRSAASVSPAREQRQSQQQQQPVTMTTAGSSHQNRRGSRSPETLSTAAKQTGRGGSRGRHGDRYRPGSRRSRSRHRSRSRSRSKRSKSKSESHKLSRRRSSRSKEREKTRDRDRDRERDRDRDRDRDRERRHDRERDRSPISKAVDSDSPEWIEQKQQLSGNADASASSSSKSKNKSKKHHKRSGNKDKEHKRSKESKRSRRDSPANSSSDDDRSNR</sequence>
<evidence type="ECO:0000256" key="4">
    <source>
        <dbReference type="SAM" id="SignalP"/>
    </source>
</evidence>
<evidence type="ECO:0000259" key="5">
    <source>
        <dbReference type="Pfam" id="PF07910"/>
    </source>
</evidence>
<evidence type="ECO:0000256" key="1">
    <source>
        <dbReference type="ARBA" id="ARBA00008552"/>
    </source>
</evidence>
<feature type="compositionally biased region" description="Polar residues" evidence="3">
    <location>
        <begin position="876"/>
        <end position="886"/>
    </location>
</feature>
<feature type="compositionally biased region" description="Basic residues" evidence="3">
    <location>
        <begin position="1027"/>
        <end position="1038"/>
    </location>
</feature>
<dbReference type="InterPro" id="IPR031937">
    <property type="entry name" value="PNISR"/>
</dbReference>
<feature type="compositionally biased region" description="Basic and acidic residues" evidence="3">
    <location>
        <begin position="650"/>
        <end position="662"/>
    </location>
</feature>
<name>A0A1I8GC12_9PLAT</name>
<reference evidence="7" key="1">
    <citation type="submission" date="2016-11" db="UniProtKB">
        <authorList>
            <consortium name="WormBaseParasite"/>
        </authorList>
    </citation>
    <scope>IDENTIFICATION</scope>
</reference>
<keyword evidence="6" id="KW-1185">Reference proteome</keyword>
<feature type="compositionally biased region" description="Polar residues" evidence="3">
    <location>
        <begin position="559"/>
        <end position="568"/>
    </location>
</feature>
<feature type="compositionally biased region" description="Basic residues" evidence="3">
    <location>
        <begin position="809"/>
        <end position="822"/>
    </location>
</feature>
<evidence type="ECO:0000313" key="6">
    <source>
        <dbReference type="Proteomes" id="UP000095280"/>
    </source>
</evidence>
<comment type="similarity">
    <text evidence="1">Belongs to the peptidase C78 family.</text>
</comment>
<dbReference type="Proteomes" id="UP000095280">
    <property type="component" value="Unplaced"/>
</dbReference>
<dbReference type="PANTHER" id="PTHR48153">
    <property type="entry name" value="UFM1-SPECIFIC PROTEASE 2"/>
    <property type="match status" value="1"/>
</dbReference>
<feature type="chain" id="PRO_5009319307" evidence="4">
    <location>
        <begin position="20"/>
        <end position="1071"/>
    </location>
</feature>
<feature type="compositionally biased region" description="Basic and acidic residues" evidence="3">
    <location>
        <begin position="956"/>
        <end position="994"/>
    </location>
</feature>
<feature type="compositionally biased region" description="Basic and acidic residues" evidence="3">
    <location>
        <begin position="831"/>
        <end position="849"/>
    </location>
</feature>
<proteinExistence type="inferred from homology"/>
<feature type="compositionally biased region" description="Basic residues" evidence="3">
    <location>
        <begin position="920"/>
        <end position="941"/>
    </location>
</feature>
<feature type="compositionally biased region" description="Low complexity" evidence="3">
    <location>
        <begin position="1014"/>
        <end position="1026"/>
    </location>
</feature>
<evidence type="ECO:0000313" key="7">
    <source>
        <dbReference type="WBParaSite" id="maker-uti_cns_0001431-snap-gene-0.9-mRNA-1"/>
    </source>
</evidence>
<evidence type="ECO:0000256" key="2">
    <source>
        <dbReference type="ARBA" id="ARBA00022801"/>
    </source>
</evidence>